<dbReference type="PROSITE" id="PS50045">
    <property type="entry name" value="SIGMA54_INTERACT_4"/>
    <property type="match status" value="1"/>
</dbReference>
<dbReference type="GO" id="GO:0016301">
    <property type="term" value="F:kinase activity"/>
    <property type="evidence" value="ECO:0007669"/>
    <property type="project" value="UniProtKB-KW"/>
</dbReference>
<dbReference type="InterPro" id="IPR003593">
    <property type="entry name" value="AAA+_ATPase"/>
</dbReference>
<proteinExistence type="predicted"/>
<dbReference type="InterPro" id="IPR036634">
    <property type="entry name" value="PRD_sf"/>
</dbReference>
<dbReference type="PROSITE" id="PS51096">
    <property type="entry name" value="PTS_EIIA_TYPE_4"/>
    <property type="match status" value="1"/>
</dbReference>
<dbReference type="GO" id="GO:0006355">
    <property type="term" value="P:regulation of DNA-templated transcription"/>
    <property type="evidence" value="ECO:0007669"/>
    <property type="project" value="InterPro"/>
</dbReference>
<keyword evidence="2" id="KW-0547">Nucleotide-binding</keyword>
<dbReference type="InterPro" id="IPR004701">
    <property type="entry name" value="PTS_EIIA_man-typ"/>
</dbReference>
<evidence type="ECO:0000259" key="6">
    <source>
        <dbReference type="PROSITE" id="PS50045"/>
    </source>
</evidence>
<gene>
    <name evidence="9" type="ORF">SAMN02745941_04568</name>
</gene>
<keyword evidence="4" id="KW-0067">ATP-binding</keyword>
<dbReference type="GO" id="GO:0016020">
    <property type="term" value="C:membrane"/>
    <property type="evidence" value="ECO:0007669"/>
    <property type="project" value="InterPro"/>
</dbReference>
<dbReference type="PROSITE" id="PS51372">
    <property type="entry name" value="PRD_2"/>
    <property type="match status" value="2"/>
</dbReference>
<evidence type="ECO:0000256" key="2">
    <source>
        <dbReference type="ARBA" id="ARBA00022741"/>
    </source>
</evidence>
<evidence type="ECO:0000259" key="8">
    <source>
        <dbReference type="PROSITE" id="PS51372"/>
    </source>
</evidence>
<dbReference type="InterPro" id="IPR002078">
    <property type="entry name" value="Sigma_54_int"/>
</dbReference>
<accession>A0A1M6F4R9</accession>
<protein>
    <submittedName>
        <fullName evidence="9">Transcriptional regulatory protein LevR, contains PRD, AAA+ and EIIA domains</fullName>
    </submittedName>
</protein>
<dbReference type="InterPro" id="IPR011608">
    <property type="entry name" value="PRD"/>
</dbReference>
<evidence type="ECO:0000256" key="3">
    <source>
        <dbReference type="ARBA" id="ARBA00022777"/>
    </source>
</evidence>
<dbReference type="GO" id="GO:0003677">
    <property type="term" value="F:DNA binding"/>
    <property type="evidence" value="ECO:0007669"/>
    <property type="project" value="UniProtKB-KW"/>
</dbReference>
<dbReference type="CDD" id="cd00006">
    <property type="entry name" value="PTS_IIA_man"/>
    <property type="match status" value="1"/>
</dbReference>
<dbReference type="GO" id="GO:0005524">
    <property type="term" value="F:ATP binding"/>
    <property type="evidence" value="ECO:0007669"/>
    <property type="project" value="UniProtKB-KW"/>
</dbReference>
<keyword evidence="5" id="KW-0238">DNA-binding</keyword>
<feature type="domain" description="PRD" evidence="8">
    <location>
        <begin position="788"/>
        <end position="887"/>
    </location>
</feature>
<dbReference type="PANTHER" id="PTHR32071:SF38">
    <property type="entry name" value="PSP OPERON TRANSCRIPTIONAL ACTIVATOR"/>
    <property type="match status" value="1"/>
</dbReference>
<evidence type="ECO:0000259" key="7">
    <source>
        <dbReference type="PROSITE" id="PS51096"/>
    </source>
</evidence>
<evidence type="ECO:0000313" key="9">
    <source>
        <dbReference type="EMBL" id="SHI92685.1"/>
    </source>
</evidence>
<dbReference type="Gene3D" id="3.40.50.510">
    <property type="entry name" value="Phosphotransferase system, mannose-type IIA component"/>
    <property type="match status" value="1"/>
</dbReference>
<dbReference type="GO" id="GO:0009401">
    <property type="term" value="P:phosphoenolpyruvate-dependent sugar phosphotransferase system"/>
    <property type="evidence" value="ECO:0007669"/>
    <property type="project" value="InterPro"/>
</dbReference>
<feature type="domain" description="PRD" evidence="8">
    <location>
        <begin position="429"/>
        <end position="534"/>
    </location>
</feature>
<dbReference type="PANTHER" id="PTHR32071">
    <property type="entry name" value="TRANSCRIPTIONAL REGULATORY PROTEIN"/>
    <property type="match status" value="1"/>
</dbReference>
<name>A0A1M6F4R9_9CLOT</name>
<dbReference type="InterPro" id="IPR027417">
    <property type="entry name" value="P-loop_NTPase"/>
</dbReference>
<evidence type="ECO:0000256" key="4">
    <source>
        <dbReference type="ARBA" id="ARBA00022840"/>
    </source>
</evidence>
<dbReference type="AlphaFoldDB" id="A0A1M6F4R9"/>
<dbReference type="InterPro" id="IPR036390">
    <property type="entry name" value="WH_DNA-bd_sf"/>
</dbReference>
<dbReference type="Pfam" id="PF03610">
    <property type="entry name" value="EIIA-man"/>
    <property type="match status" value="1"/>
</dbReference>
<dbReference type="SUPFAM" id="SSF53062">
    <property type="entry name" value="PTS system fructose IIA component-like"/>
    <property type="match status" value="1"/>
</dbReference>
<keyword evidence="3" id="KW-0418">Kinase</keyword>
<dbReference type="InterPro" id="IPR033887">
    <property type="entry name" value="PTS_IIA_man"/>
</dbReference>
<dbReference type="Pfam" id="PF00158">
    <property type="entry name" value="Sigma54_activat"/>
    <property type="match status" value="1"/>
</dbReference>
<keyword evidence="1" id="KW-0808">Transferase</keyword>
<dbReference type="Proteomes" id="UP000184241">
    <property type="component" value="Unassembled WGS sequence"/>
</dbReference>
<evidence type="ECO:0000256" key="5">
    <source>
        <dbReference type="ARBA" id="ARBA00023125"/>
    </source>
</evidence>
<feature type="domain" description="PTS EIIA type-4" evidence="7">
    <location>
        <begin position="536"/>
        <end position="670"/>
    </location>
</feature>
<feature type="domain" description="Sigma-54 factor interaction" evidence="6">
    <location>
        <begin position="74"/>
        <end position="307"/>
    </location>
</feature>
<evidence type="ECO:0000313" key="10">
    <source>
        <dbReference type="Proteomes" id="UP000184241"/>
    </source>
</evidence>
<dbReference type="Gene3D" id="3.40.50.300">
    <property type="entry name" value="P-loop containing nucleotide triphosphate hydrolases"/>
    <property type="match status" value="1"/>
</dbReference>
<dbReference type="SMART" id="SM00382">
    <property type="entry name" value="AAA"/>
    <property type="match status" value="1"/>
</dbReference>
<dbReference type="InterPro" id="IPR036662">
    <property type="entry name" value="PTS_EIIA_man-typ_sf"/>
</dbReference>
<dbReference type="SUPFAM" id="SSF52540">
    <property type="entry name" value="P-loop containing nucleoside triphosphate hydrolases"/>
    <property type="match status" value="1"/>
</dbReference>
<dbReference type="Gene3D" id="1.10.1790.10">
    <property type="entry name" value="PRD domain"/>
    <property type="match status" value="2"/>
</dbReference>
<dbReference type="SUPFAM" id="SSF46785">
    <property type="entry name" value="Winged helix' DNA-binding domain"/>
    <property type="match status" value="1"/>
</dbReference>
<dbReference type="CDD" id="cd00009">
    <property type="entry name" value="AAA"/>
    <property type="match status" value="1"/>
</dbReference>
<dbReference type="EMBL" id="FQXU01000026">
    <property type="protein sequence ID" value="SHI92685.1"/>
    <property type="molecule type" value="Genomic_DNA"/>
</dbReference>
<organism evidence="9 10">
    <name type="scientific">Clostridium intestinale DSM 6191</name>
    <dbReference type="NCBI Taxonomy" id="1121320"/>
    <lineage>
        <taxon>Bacteria</taxon>
        <taxon>Bacillati</taxon>
        <taxon>Bacillota</taxon>
        <taxon>Clostridia</taxon>
        <taxon>Eubacteriales</taxon>
        <taxon>Clostridiaceae</taxon>
        <taxon>Clostridium</taxon>
    </lineage>
</organism>
<dbReference type="SUPFAM" id="SSF63520">
    <property type="entry name" value="PTS-regulatory domain, PRD"/>
    <property type="match status" value="2"/>
</dbReference>
<evidence type="ECO:0000256" key="1">
    <source>
        <dbReference type="ARBA" id="ARBA00022679"/>
    </source>
</evidence>
<dbReference type="RefSeq" id="WP_073022824.1">
    <property type="nucleotide sequence ID" value="NZ_FQXU01000026.1"/>
</dbReference>
<reference evidence="9 10" key="1">
    <citation type="submission" date="2016-11" db="EMBL/GenBank/DDBJ databases">
        <authorList>
            <person name="Jaros S."/>
            <person name="Januszkiewicz K."/>
            <person name="Wedrychowicz H."/>
        </authorList>
    </citation>
    <scope>NUCLEOTIDE SEQUENCE [LARGE SCALE GENOMIC DNA]</scope>
    <source>
        <strain evidence="9 10">DSM 6191</strain>
    </source>
</reference>
<sequence length="887" mass="100892">MNKRELIFNKLLEVSEGEGIDAGTLSSILNMSRANVSHELNSLYKEGKIHKSSGRPVLFFPLSTKTSVSKLDLLIKNNISLKQAIEQVKAAILYPPKGIPSLLLGDTGVGKSMIASLMYEYAVEMGVKEPNSQFIVFNCADYSNNPQLLTSQLFGVKKGTYTGAEADKEGLMEKANGGVLFLDEIHRLPPEGQEALFTFLDTGTFRRMGDYEIRKSDVLIISATTEDPQSALLKTFTRRIPMIIRIPSLSERSLEERLNLVKQFFKQESIKLNRDIYVSLNTVRALLSYDCPNNIGQLKSDIQLICAKAYSEFLTNIRHDVRINSGSLPPFIKEGLYKEIDHRVLWNKLAGLEIEFFKFSYQVSDEEEEFNNDDNSIYQIIEQKLEKLKSQGISNIAIENILEKDITKHFQKHIVGISEEINRKSLLTIIDEDTLDCIDKVLYYIVKASKIKFNNNISTALALHINTLIKRVNTNKTITNPELSKIKELYPKEFEIALNAKKIIEKHIHHDITEDEAGYLAIFLLPEDTFTNKDNKVGIILIAHGDSTATSMANVANKLLGENHVIGINAPLDISPFKVLEELKEVVKKDKDSNSLKEYLLLVDMGSLTTFSEAITKEFDVSTKVIPLVSTLHVLEAARKALLGFSLNDIYKEVLSVNQYFEVDRSKEPVKTNLNKIAIITACLTGEGGSIALKSFLNKNLRYDKDVFEIIPLNCLDRNYFKQKLLKIQEEKEILFIVSSLPVDLDIKQYSMYDVINMKVMNELQENVDIKTTLLKMPLIIKENVDNLEGSELYNDILTLLEKLQVSLSIKLKEESLVGIILHLAFMISRLIKGDNSIEYPEKEEFIRENKNSYDKIYENLMFLQEKYSIEIPDNEMCYITNFFLEK</sequence>
<dbReference type="Pfam" id="PF00874">
    <property type="entry name" value="PRD"/>
    <property type="match status" value="2"/>
</dbReference>